<evidence type="ECO:0000313" key="1">
    <source>
        <dbReference type="EMBL" id="QHQ62724.1"/>
    </source>
</evidence>
<evidence type="ECO:0000313" key="2">
    <source>
        <dbReference type="Proteomes" id="UP000464314"/>
    </source>
</evidence>
<dbReference type="Proteomes" id="UP000464314">
    <property type="component" value="Chromosome"/>
</dbReference>
<reference evidence="1 2" key="1">
    <citation type="submission" date="2020-01" db="EMBL/GenBank/DDBJ databases">
        <title>Genome analysis of Anaerocolumna sp. CBA3638.</title>
        <authorList>
            <person name="Kim J."/>
            <person name="Roh S.W."/>
        </authorList>
    </citation>
    <scope>NUCLEOTIDE SEQUENCE [LARGE SCALE GENOMIC DNA]</scope>
    <source>
        <strain evidence="1 2">CBA3638</strain>
    </source>
</reference>
<protein>
    <recommendedName>
        <fullName evidence="3">Acetylglutamate kinase</fullName>
    </recommendedName>
</protein>
<dbReference type="RefSeq" id="WP_161839545.1">
    <property type="nucleotide sequence ID" value="NZ_CP048000.1"/>
</dbReference>
<gene>
    <name evidence="1" type="ORF">Ana3638_19690</name>
</gene>
<proteinExistence type="predicted"/>
<dbReference type="KEGG" id="anr:Ana3638_19690"/>
<accession>A0A6P1TP10</accession>
<sequence>MDRTNNTNSSFYSPEDLRNILRQLWNQYSVWIRFYIVSRMADLDDLEVLTNRLFEVPIDLYNVFRIYYGNNSAQEFENLLRDQITLTIQIIDEINTEQSIDTTESNWKANADQISLFLSQLNPYWNMQVLQNLFYNHLDMTIYEAQKRKYKQYAADVYEYNFIEYHTLMIADYIWNGIINQFYSNQ</sequence>
<organism evidence="1 2">
    <name type="scientific">Anaerocolumna sedimenticola</name>
    <dbReference type="NCBI Taxonomy" id="2696063"/>
    <lineage>
        <taxon>Bacteria</taxon>
        <taxon>Bacillati</taxon>
        <taxon>Bacillota</taxon>
        <taxon>Clostridia</taxon>
        <taxon>Lachnospirales</taxon>
        <taxon>Lachnospiraceae</taxon>
        <taxon>Anaerocolumna</taxon>
    </lineage>
</organism>
<keyword evidence="2" id="KW-1185">Reference proteome</keyword>
<name>A0A6P1TP10_9FIRM</name>
<evidence type="ECO:0008006" key="3">
    <source>
        <dbReference type="Google" id="ProtNLM"/>
    </source>
</evidence>
<dbReference type="EMBL" id="CP048000">
    <property type="protein sequence ID" value="QHQ62724.1"/>
    <property type="molecule type" value="Genomic_DNA"/>
</dbReference>
<dbReference type="AlphaFoldDB" id="A0A6P1TP10"/>